<evidence type="ECO:0000313" key="4">
    <source>
        <dbReference type="Proteomes" id="UP000254597"/>
    </source>
</evidence>
<organism evidence="3 4">
    <name type="scientific">Salmonella enterica</name>
    <name type="common">Salmonella choleraesuis</name>
    <dbReference type="NCBI Taxonomy" id="28901"/>
    <lineage>
        <taxon>Bacteria</taxon>
        <taxon>Pseudomonadati</taxon>
        <taxon>Pseudomonadota</taxon>
        <taxon>Gammaproteobacteria</taxon>
        <taxon>Enterobacterales</taxon>
        <taxon>Enterobacteriaceae</taxon>
        <taxon>Salmonella</taxon>
    </lineage>
</organism>
<sequence>MFEDNSPFSSIKDAFLQRINNSFFGFIALSFCVDNWRDIIYAFSTSTNVDTRINYIAQNTSIIFPIVFGCIAAALYPYAQCLFEIIHKKAIIFRWTLKSSELIAKKVAEDSVTYDKELRDAKQKAALKEIEYSAKIKNLEESIKEYEAKIVQSEDDSKMAKIRFDQINNQLQEYIRMRNGVYSDIEAGLSFINEVKNAINKSLPYIDDLNNTNHAEKLSYYIETIHDKFKNIKTDKMVKFTNQILNNKHDLPAKF</sequence>
<accession>A0A379QTX4</accession>
<protein>
    <submittedName>
        <fullName evidence="3">Membrane protein</fullName>
    </submittedName>
</protein>
<evidence type="ECO:0000256" key="2">
    <source>
        <dbReference type="SAM" id="Phobius"/>
    </source>
</evidence>
<keyword evidence="2" id="KW-1133">Transmembrane helix</keyword>
<evidence type="ECO:0000256" key="1">
    <source>
        <dbReference type="SAM" id="Coils"/>
    </source>
</evidence>
<reference evidence="3 4" key="1">
    <citation type="submission" date="2018-06" db="EMBL/GenBank/DDBJ databases">
        <authorList>
            <consortium name="Pathogen Informatics"/>
            <person name="Doyle S."/>
        </authorList>
    </citation>
    <scope>NUCLEOTIDE SEQUENCE [LARGE SCALE GENOMIC DNA]</scope>
    <source>
        <strain evidence="3 4">NCTC10252</strain>
    </source>
</reference>
<name>A0A379QTX4_SALER</name>
<dbReference type="AlphaFoldDB" id="A0A379QTX4"/>
<evidence type="ECO:0000313" key="3">
    <source>
        <dbReference type="EMBL" id="SUF58976.1"/>
    </source>
</evidence>
<gene>
    <name evidence="3" type="ORF">NCTC10252_04322</name>
</gene>
<feature type="coiled-coil region" evidence="1">
    <location>
        <begin position="129"/>
        <end position="163"/>
    </location>
</feature>
<proteinExistence type="predicted"/>
<dbReference type="EMBL" id="UGWP01000004">
    <property type="protein sequence ID" value="SUF58976.1"/>
    <property type="molecule type" value="Genomic_DNA"/>
</dbReference>
<keyword evidence="1" id="KW-0175">Coiled coil</keyword>
<keyword evidence="2" id="KW-0812">Transmembrane</keyword>
<keyword evidence="2" id="KW-0472">Membrane</keyword>
<dbReference type="Proteomes" id="UP000254597">
    <property type="component" value="Unassembled WGS sequence"/>
</dbReference>
<feature type="transmembrane region" description="Helical" evidence="2">
    <location>
        <begin position="62"/>
        <end position="79"/>
    </location>
</feature>